<protein>
    <recommendedName>
        <fullName evidence="3">MmcQ/YjbR family DNA-binding protein</fullName>
    </recommendedName>
</protein>
<name>A0AAC9JUZ4_9HYPH</name>
<dbReference type="KEGG" id="cdq:BOQ54_14520"/>
<proteinExistence type="predicted"/>
<gene>
    <name evidence="1" type="ORF">BOQ54_14520</name>
</gene>
<dbReference type="AlphaFoldDB" id="A0AAC9JUZ4"/>
<keyword evidence="2" id="KW-1185">Reference proteome</keyword>
<dbReference type="InterPro" id="IPR038056">
    <property type="entry name" value="YjbR-like_sf"/>
</dbReference>
<reference evidence="1 2" key="1">
    <citation type="submission" date="2016-11" db="EMBL/GenBank/DDBJ databases">
        <title>Complete genome sequence of the aerobically denitrifying bacterium Chelatococcus daeguensis TAD1.</title>
        <authorList>
            <person name="Yang Y."/>
            <person name="Huang S."/>
            <person name="Lin E."/>
        </authorList>
    </citation>
    <scope>NUCLEOTIDE SEQUENCE [LARGE SCALE GENOMIC DNA]</scope>
    <source>
        <strain evidence="1 2">TAD1</strain>
    </source>
</reference>
<dbReference type="EMBL" id="CP018095">
    <property type="protein sequence ID" value="APF39131.1"/>
    <property type="molecule type" value="Genomic_DNA"/>
</dbReference>
<evidence type="ECO:0000313" key="1">
    <source>
        <dbReference type="EMBL" id="APF39131.1"/>
    </source>
</evidence>
<accession>A0AAC9JUZ4</accession>
<organism evidence="1 2">
    <name type="scientific">Chelatococcus daeguensis</name>
    <dbReference type="NCBI Taxonomy" id="444444"/>
    <lineage>
        <taxon>Bacteria</taxon>
        <taxon>Pseudomonadati</taxon>
        <taxon>Pseudomonadota</taxon>
        <taxon>Alphaproteobacteria</taxon>
        <taxon>Hyphomicrobiales</taxon>
        <taxon>Chelatococcaceae</taxon>
        <taxon>Chelatococcus</taxon>
    </lineage>
</organism>
<dbReference type="SUPFAM" id="SSF142906">
    <property type="entry name" value="YjbR-like"/>
    <property type="match status" value="1"/>
</dbReference>
<evidence type="ECO:0000313" key="2">
    <source>
        <dbReference type="Proteomes" id="UP000182703"/>
    </source>
</evidence>
<dbReference type="Pfam" id="PF04237">
    <property type="entry name" value="YjbR"/>
    <property type="match status" value="1"/>
</dbReference>
<dbReference type="Proteomes" id="UP000182703">
    <property type="component" value="Chromosome"/>
</dbReference>
<dbReference type="InterPro" id="IPR058532">
    <property type="entry name" value="YjbR/MT2646/Rv2570-like"/>
</dbReference>
<sequence length="102" mass="11430">MSLPGTTEAPHFDRAAFRARRIFATLPRDGTTANLRLSPEDQAHWCALLPAALRPVPNGWGARGWTEVLLDRIELVDLETILQRAWLDADGRMDERPLRGAT</sequence>
<evidence type="ECO:0008006" key="3">
    <source>
        <dbReference type="Google" id="ProtNLM"/>
    </source>
</evidence>